<accession>A0A2V4YF28</accession>
<dbReference type="EMBL" id="QJTD01000002">
    <property type="protein sequence ID" value="PYE82097.1"/>
    <property type="molecule type" value="Genomic_DNA"/>
</dbReference>
<dbReference type="Proteomes" id="UP000248054">
    <property type="component" value="Unassembled WGS sequence"/>
</dbReference>
<comment type="caution">
    <text evidence="3">The sequence shown here is derived from an EMBL/GenBank/DDBJ whole genome shotgun (WGS) entry which is preliminary data.</text>
</comment>
<evidence type="ECO:0000313" key="4">
    <source>
        <dbReference type="Proteomes" id="UP000248054"/>
    </source>
</evidence>
<evidence type="ECO:0000256" key="1">
    <source>
        <dbReference type="SAM" id="MobiDB-lite"/>
    </source>
</evidence>
<proteinExistence type="predicted"/>
<evidence type="ECO:0000256" key="2">
    <source>
        <dbReference type="SAM" id="Phobius"/>
    </source>
</evidence>
<reference evidence="3 4" key="1">
    <citation type="submission" date="2018-06" db="EMBL/GenBank/DDBJ databases">
        <title>Genomic Encyclopedia of Type Strains, Phase III (KMG-III): the genomes of soil and plant-associated and newly described type strains.</title>
        <authorList>
            <person name="Whitman W."/>
        </authorList>
    </citation>
    <scope>NUCLEOTIDE SEQUENCE [LARGE SCALE GENOMIC DNA]</scope>
    <source>
        <strain evidence="3 4">CECT 7945</strain>
    </source>
</reference>
<dbReference type="AlphaFoldDB" id="A0A2V4YF28"/>
<protein>
    <submittedName>
        <fullName evidence="3">Uncharacterized protein</fullName>
    </submittedName>
</protein>
<feature type="region of interest" description="Disordered" evidence="1">
    <location>
        <begin position="1"/>
        <end position="28"/>
    </location>
</feature>
<keyword evidence="4" id="KW-1185">Reference proteome</keyword>
<keyword evidence="2" id="KW-0812">Transmembrane</keyword>
<keyword evidence="2" id="KW-1133">Transmembrane helix</keyword>
<feature type="transmembrane region" description="Helical" evidence="2">
    <location>
        <begin position="45"/>
        <end position="66"/>
    </location>
</feature>
<gene>
    <name evidence="3" type="ORF">DFQ11_102678</name>
</gene>
<feature type="compositionally biased region" description="Basic and acidic residues" evidence="1">
    <location>
        <begin position="15"/>
        <end position="28"/>
    </location>
</feature>
<feature type="compositionally biased region" description="Basic residues" evidence="1">
    <location>
        <begin position="1"/>
        <end position="12"/>
    </location>
</feature>
<sequence length="70" mass="8300">MFQQRKNKRFSYKSRLQDSDARKSKDDLETKWNELRASGKRRGSVFTTLPALIVLLVFIFVLIYILEGYI</sequence>
<name>A0A2V4YF28_9FLAO</name>
<evidence type="ECO:0000313" key="3">
    <source>
        <dbReference type="EMBL" id="PYE82097.1"/>
    </source>
</evidence>
<organism evidence="3 4">
    <name type="scientific">Winogradskyella epiphytica</name>
    <dbReference type="NCBI Taxonomy" id="262005"/>
    <lineage>
        <taxon>Bacteria</taxon>
        <taxon>Pseudomonadati</taxon>
        <taxon>Bacteroidota</taxon>
        <taxon>Flavobacteriia</taxon>
        <taxon>Flavobacteriales</taxon>
        <taxon>Flavobacteriaceae</taxon>
        <taxon>Winogradskyella</taxon>
    </lineage>
</organism>
<keyword evidence="2" id="KW-0472">Membrane</keyword>